<feature type="region of interest" description="Disordered" evidence="1">
    <location>
        <begin position="72"/>
        <end position="110"/>
    </location>
</feature>
<proteinExistence type="predicted"/>
<evidence type="ECO:0000313" key="2">
    <source>
        <dbReference type="EMBL" id="QKG24589.1"/>
    </source>
</evidence>
<organism evidence="2 3">
    <name type="scientific">Actinomadura verrucosospora</name>
    <dbReference type="NCBI Taxonomy" id="46165"/>
    <lineage>
        <taxon>Bacteria</taxon>
        <taxon>Bacillati</taxon>
        <taxon>Actinomycetota</taxon>
        <taxon>Actinomycetes</taxon>
        <taxon>Streptosporangiales</taxon>
        <taxon>Thermomonosporaceae</taxon>
        <taxon>Actinomadura</taxon>
    </lineage>
</organism>
<protein>
    <submittedName>
        <fullName evidence="2">Uncharacterized protein</fullName>
    </submittedName>
</protein>
<keyword evidence="3" id="KW-1185">Reference proteome</keyword>
<evidence type="ECO:0000313" key="3">
    <source>
        <dbReference type="Proteomes" id="UP000501240"/>
    </source>
</evidence>
<gene>
    <name evidence="2" type="ORF">ACTIVE_6236</name>
</gene>
<sequence>MGVRHADLERDEVAAIDAVLDAGGIRTHIAGPSVSACVIGKEASAVARTASSTPSVPRAVVVLARIADASVRSQGPADAGGQGHGMPGRRAADRRTPVGVPDLLGSILHG</sequence>
<reference evidence="2 3" key="1">
    <citation type="submission" date="2020-05" db="EMBL/GenBank/DDBJ databases">
        <title>Actinomadura verrucosospora NRRL-B18236 (PFL_A860) Genome sequencing and assembly.</title>
        <authorList>
            <person name="Samborskyy M."/>
        </authorList>
    </citation>
    <scope>NUCLEOTIDE SEQUENCE [LARGE SCALE GENOMIC DNA]</scope>
    <source>
        <strain evidence="2 3">NRRL:B18236</strain>
    </source>
</reference>
<dbReference type="AlphaFoldDB" id="A0A7D4ATH5"/>
<accession>A0A7D4ATH5</accession>
<dbReference type="Proteomes" id="UP000501240">
    <property type="component" value="Chromosome"/>
</dbReference>
<evidence type="ECO:0000256" key="1">
    <source>
        <dbReference type="SAM" id="MobiDB-lite"/>
    </source>
</evidence>
<dbReference type="EMBL" id="CP053892">
    <property type="protein sequence ID" value="QKG24589.1"/>
    <property type="molecule type" value="Genomic_DNA"/>
</dbReference>
<name>A0A7D4ATH5_ACTVE</name>